<dbReference type="InterPro" id="IPR015939">
    <property type="entry name" value="Fum_Rdtase/Succ_DH_flav-like_C"/>
</dbReference>
<evidence type="ECO:0000313" key="13">
    <source>
        <dbReference type="Proteomes" id="UP000245712"/>
    </source>
</evidence>
<proteinExistence type="inferred from homology"/>
<feature type="domain" description="FAD-dependent oxidoreductase 2 FAD-binding" evidence="10">
    <location>
        <begin position="11"/>
        <end position="390"/>
    </location>
</feature>
<comment type="catalytic activity">
    <reaction evidence="9">
        <text>L-aspartate + O2 = iminosuccinate + H2O2</text>
        <dbReference type="Rhea" id="RHEA:25876"/>
        <dbReference type="ChEBI" id="CHEBI:15379"/>
        <dbReference type="ChEBI" id="CHEBI:16240"/>
        <dbReference type="ChEBI" id="CHEBI:29991"/>
        <dbReference type="ChEBI" id="CHEBI:77875"/>
        <dbReference type="EC" id="1.4.3.16"/>
    </reaction>
    <physiologicalReaction direction="left-to-right" evidence="9">
        <dbReference type="Rhea" id="RHEA:25877"/>
    </physiologicalReaction>
</comment>
<dbReference type="Pfam" id="PF02910">
    <property type="entry name" value="Succ_DH_flav_C"/>
    <property type="match status" value="1"/>
</dbReference>
<comment type="similarity">
    <text evidence="3">Belongs to the FAD-dependent oxidoreductase 2 family. NadB subfamily.</text>
</comment>
<dbReference type="InterPro" id="IPR037099">
    <property type="entry name" value="Fum_R/Succ_DH_flav-like_C_sf"/>
</dbReference>
<reference evidence="12 13" key="1">
    <citation type="submission" date="2018-05" db="EMBL/GenBank/DDBJ databases">
        <title>Genomic Encyclopedia of Type Strains, Phase IV (KMG-V): Genome sequencing to study the core and pangenomes of soil and plant-associated prokaryotes.</title>
        <authorList>
            <person name="Whitman W."/>
        </authorList>
    </citation>
    <scope>NUCLEOTIDE SEQUENCE [LARGE SCALE GENOMIC DNA]</scope>
    <source>
        <strain evidence="12 13">SCZa-39</strain>
    </source>
</reference>
<dbReference type="InterPro" id="IPR027477">
    <property type="entry name" value="Succ_DH/fumarate_Rdtase_cat_sf"/>
</dbReference>
<name>A0ABX5KI85_9BURK</name>
<comment type="cofactor">
    <cofactor evidence="1">
        <name>FAD</name>
        <dbReference type="ChEBI" id="CHEBI:57692"/>
    </cofactor>
</comment>
<keyword evidence="5" id="KW-0285">Flavoprotein</keyword>
<dbReference type="PRINTS" id="PR00368">
    <property type="entry name" value="FADPNR"/>
</dbReference>
<dbReference type="SUPFAM" id="SSF51905">
    <property type="entry name" value="FAD/NAD(P)-binding domain"/>
    <property type="match status" value="1"/>
</dbReference>
<evidence type="ECO:0000259" key="10">
    <source>
        <dbReference type="Pfam" id="PF00890"/>
    </source>
</evidence>
<evidence type="ECO:0000256" key="1">
    <source>
        <dbReference type="ARBA" id="ARBA00001974"/>
    </source>
</evidence>
<dbReference type="PRINTS" id="PR00411">
    <property type="entry name" value="PNDRDTASEI"/>
</dbReference>
<evidence type="ECO:0000259" key="11">
    <source>
        <dbReference type="Pfam" id="PF02910"/>
    </source>
</evidence>
<protein>
    <recommendedName>
        <fullName evidence="4">L-aspartate oxidase</fullName>
        <ecNumber evidence="4">1.4.3.16</ecNumber>
    </recommendedName>
</protein>
<evidence type="ECO:0000256" key="2">
    <source>
        <dbReference type="ARBA" id="ARBA00004950"/>
    </source>
</evidence>
<dbReference type="Gene3D" id="3.50.50.60">
    <property type="entry name" value="FAD/NAD(P)-binding domain"/>
    <property type="match status" value="1"/>
</dbReference>
<keyword evidence="6" id="KW-0662">Pyridine nucleotide biosynthesis</keyword>
<dbReference type="PANTHER" id="PTHR42716:SF2">
    <property type="entry name" value="L-ASPARTATE OXIDASE, CHLOROPLASTIC"/>
    <property type="match status" value="1"/>
</dbReference>
<dbReference type="EMBL" id="QEOB01000011">
    <property type="protein sequence ID" value="PVX81139.1"/>
    <property type="molecule type" value="Genomic_DNA"/>
</dbReference>
<evidence type="ECO:0000313" key="12">
    <source>
        <dbReference type="EMBL" id="PVX81139.1"/>
    </source>
</evidence>
<organism evidence="12 13">
    <name type="scientific">Paraburkholderia unamae</name>
    <dbReference type="NCBI Taxonomy" id="219649"/>
    <lineage>
        <taxon>Bacteria</taxon>
        <taxon>Pseudomonadati</taxon>
        <taxon>Pseudomonadota</taxon>
        <taxon>Betaproteobacteria</taxon>
        <taxon>Burkholderiales</taxon>
        <taxon>Burkholderiaceae</taxon>
        <taxon>Paraburkholderia</taxon>
    </lineage>
</organism>
<evidence type="ECO:0000256" key="6">
    <source>
        <dbReference type="ARBA" id="ARBA00022642"/>
    </source>
</evidence>
<dbReference type="Gene3D" id="1.20.58.100">
    <property type="entry name" value="Fumarate reductase/succinate dehydrogenase flavoprotein-like, C-terminal domain"/>
    <property type="match status" value="1"/>
</dbReference>
<dbReference type="PANTHER" id="PTHR42716">
    <property type="entry name" value="L-ASPARTATE OXIDASE"/>
    <property type="match status" value="1"/>
</dbReference>
<dbReference type="InterPro" id="IPR003953">
    <property type="entry name" value="FAD-dep_OxRdtase_2_FAD-bd"/>
</dbReference>
<accession>A0ABX5KI85</accession>
<keyword evidence="13" id="KW-1185">Reference proteome</keyword>
<comment type="pathway">
    <text evidence="2">Cofactor biosynthesis; NAD(+) biosynthesis; iminoaspartate from L-aspartate (oxidase route): step 1/1.</text>
</comment>
<sequence length="541" mass="58728">MSWTTEHMDCDLLVVGGGIAGLVSAVQAAESGMRVLLATKGKIAGGASYFPKKASLGIQVTKGAADYAIFKEEIERVACGMNEPRIVDAYLQDSPHKIGLLDKIGFRPWLRGDNRPACFARHPRDIYMIGGWPEAARNARALVEGHERITPLERAGLVRILGDGERVSGAVFARDGRYLLVRCKAIVLATGGLASLYRHNLYPNHIYGGGHAAALDAGCSLVNMEYVQFIPGLLAPKYKVLFGEHTLRFCTGMHDGCGRNLFADLPESEAAGMFTQRSAYAPFSFDYASRVFDTRMMDAIRAGSDGVRLSFSPALYEERSAFYAVYLDWLREEMGIDMCRDEVRVAPFAHSCNGGILIDEHGETALRGLFAVGEVASAIEGANRLGGNSVGGSLVFADRAVAKAEHYVRADERSPSFDVLAAEFGAWCGQFHAESALTAGEVFDATREILSMDASVVREHGALTAALTRLEALQAGYSPLTQGFDAWQALTMARVLVLAMLGRTESRGAHYRADFPHTDTRIYRQIVSSTSTGIAITRTYA</sequence>
<evidence type="ECO:0000256" key="7">
    <source>
        <dbReference type="ARBA" id="ARBA00022827"/>
    </source>
</evidence>
<evidence type="ECO:0000256" key="3">
    <source>
        <dbReference type="ARBA" id="ARBA00008562"/>
    </source>
</evidence>
<keyword evidence="8" id="KW-0560">Oxidoreductase</keyword>
<keyword evidence="7" id="KW-0274">FAD</keyword>
<dbReference type="InterPro" id="IPR036188">
    <property type="entry name" value="FAD/NAD-bd_sf"/>
</dbReference>
<evidence type="ECO:0000256" key="5">
    <source>
        <dbReference type="ARBA" id="ARBA00022630"/>
    </source>
</evidence>
<dbReference type="InterPro" id="IPR005288">
    <property type="entry name" value="NadB"/>
</dbReference>
<dbReference type="Pfam" id="PF00890">
    <property type="entry name" value="FAD_binding_2"/>
    <property type="match status" value="1"/>
</dbReference>
<evidence type="ECO:0000256" key="9">
    <source>
        <dbReference type="ARBA" id="ARBA00048305"/>
    </source>
</evidence>
<gene>
    <name evidence="12" type="ORF">C7402_11141</name>
</gene>
<dbReference type="Proteomes" id="UP000245712">
    <property type="component" value="Unassembled WGS sequence"/>
</dbReference>
<dbReference type="RefSeq" id="WP_116612215.1">
    <property type="nucleotide sequence ID" value="NZ_QEOB01000011.1"/>
</dbReference>
<evidence type="ECO:0000256" key="8">
    <source>
        <dbReference type="ARBA" id="ARBA00023002"/>
    </source>
</evidence>
<dbReference type="SUPFAM" id="SSF46977">
    <property type="entry name" value="Succinate dehydrogenase/fumarate reductase flavoprotein C-terminal domain"/>
    <property type="match status" value="1"/>
</dbReference>
<feature type="domain" description="Fumarate reductase/succinate dehydrogenase flavoprotein-like C-terminal" evidence="11">
    <location>
        <begin position="480"/>
        <end position="523"/>
    </location>
</feature>
<evidence type="ECO:0000256" key="4">
    <source>
        <dbReference type="ARBA" id="ARBA00012173"/>
    </source>
</evidence>
<dbReference type="Gene3D" id="3.90.700.10">
    <property type="entry name" value="Succinate dehydrogenase/fumarate reductase flavoprotein, catalytic domain"/>
    <property type="match status" value="1"/>
</dbReference>
<comment type="caution">
    <text evidence="12">The sequence shown here is derived from an EMBL/GenBank/DDBJ whole genome shotgun (WGS) entry which is preliminary data.</text>
</comment>
<dbReference type="EC" id="1.4.3.16" evidence="4"/>